<dbReference type="InterPro" id="IPR013033">
    <property type="entry name" value="MinC"/>
</dbReference>
<dbReference type="Proteomes" id="UP000245080">
    <property type="component" value="Unassembled WGS sequence"/>
</dbReference>
<dbReference type="InterPro" id="IPR036145">
    <property type="entry name" value="MinC_C_sf"/>
</dbReference>
<protein>
    <submittedName>
        <fullName evidence="8">Cell division inhibitor</fullName>
    </submittedName>
</protein>
<comment type="caution">
    <text evidence="8">The sequence shown here is derived from an EMBL/GenBank/DDBJ whole genome shotgun (WGS) entry which is preliminary data.</text>
</comment>
<evidence type="ECO:0000256" key="2">
    <source>
        <dbReference type="ARBA" id="ARBA00022618"/>
    </source>
</evidence>
<dbReference type="EMBL" id="QCXQ01000006">
    <property type="protein sequence ID" value="PWF99565.1"/>
    <property type="molecule type" value="Genomic_DNA"/>
</dbReference>
<evidence type="ECO:0000259" key="7">
    <source>
        <dbReference type="Pfam" id="PF22642"/>
    </source>
</evidence>
<dbReference type="GO" id="GO:0000902">
    <property type="term" value="P:cell morphogenesis"/>
    <property type="evidence" value="ECO:0007669"/>
    <property type="project" value="InterPro"/>
</dbReference>
<gene>
    <name evidence="8" type="ORF">DCM90_08975</name>
</gene>
<organism evidence="8 9">
    <name type="scientific">Levilactobacillus bambusae</name>
    <dbReference type="NCBI Taxonomy" id="2024736"/>
    <lineage>
        <taxon>Bacteria</taxon>
        <taxon>Bacillati</taxon>
        <taxon>Bacillota</taxon>
        <taxon>Bacilli</taxon>
        <taxon>Lactobacillales</taxon>
        <taxon>Lactobacillaceae</taxon>
        <taxon>Levilactobacillus</taxon>
    </lineage>
</organism>
<dbReference type="GO" id="GO:1901891">
    <property type="term" value="P:regulation of cell septum assembly"/>
    <property type="evidence" value="ECO:0007669"/>
    <property type="project" value="InterPro"/>
</dbReference>
<dbReference type="Pfam" id="PF03775">
    <property type="entry name" value="MinC_C"/>
    <property type="match status" value="1"/>
</dbReference>
<name>A0A2V1MZL5_9LACO</name>
<evidence type="ECO:0000256" key="3">
    <source>
        <dbReference type="ARBA" id="ARBA00023210"/>
    </source>
</evidence>
<dbReference type="SUPFAM" id="SSF63848">
    <property type="entry name" value="Cell-division inhibitor MinC, C-terminal domain"/>
    <property type="match status" value="1"/>
</dbReference>
<dbReference type="AlphaFoldDB" id="A0A2V1MZL5"/>
<evidence type="ECO:0000256" key="5">
    <source>
        <dbReference type="ARBA" id="ARBA00046874"/>
    </source>
</evidence>
<dbReference type="InterPro" id="IPR055219">
    <property type="entry name" value="MinC_N_1"/>
</dbReference>
<comment type="similarity">
    <text evidence="1">Belongs to the MinC family.</text>
</comment>
<sequence length="224" mass="24979">MMQGAVLRGTQSGYELVLRQSASFDQIMTDLRDLLEKLRVAPESEAVTNFSLDVLTENRLLQPDEKKAIETLVSEYPKFQIHKFESGVMTKADANELRERETVHVLSRTIRNGQDLEYKGDILFLGIIHEGGKLKTNGNIYTMGNVHGILQAGFPDDESKVVIGDTHDAQQIHIGEQFTILDDDADQVNAQTVAYVNDLHALSFGKLANLKKINPKLFNQIGGL</sequence>
<dbReference type="OrthoDB" id="9790810at2"/>
<keyword evidence="3" id="KW-0717">Septation</keyword>
<dbReference type="PANTHER" id="PTHR34108:SF1">
    <property type="entry name" value="SEPTUM SITE-DETERMINING PROTEIN MINC"/>
    <property type="match status" value="1"/>
</dbReference>
<proteinExistence type="inferred from homology"/>
<keyword evidence="4" id="KW-0131">Cell cycle</keyword>
<dbReference type="Gene3D" id="3.30.160.540">
    <property type="match status" value="1"/>
</dbReference>
<dbReference type="Pfam" id="PF22642">
    <property type="entry name" value="MinC_N_1"/>
    <property type="match status" value="1"/>
</dbReference>
<accession>A0A2V1MZL5</accession>
<dbReference type="PANTHER" id="PTHR34108">
    <property type="entry name" value="SEPTUM SITE-DETERMINING PROTEIN MINC"/>
    <property type="match status" value="1"/>
</dbReference>
<evidence type="ECO:0000313" key="8">
    <source>
        <dbReference type="EMBL" id="PWF99565.1"/>
    </source>
</evidence>
<evidence type="ECO:0000313" key="9">
    <source>
        <dbReference type="Proteomes" id="UP000245080"/>
    </source>
</evidence>
<evidence type="ECO:0000256" key="1">
    <source>
        <dbReference type="ARBA" id="ARBA00006291"/>
    </source>
</evidence>
<evidence type="ECO:0000259" key="6">
    <source>
        <dbReference type="Pfam" id="PF03775"/>
    </source>
</evidence>
<feature type="domain" description="Septum site-determining protein MinC N-terminal" evidence="7">
    <location>
        <begin position="6"/>
        <end position="84"/>
    </location>
</feature>
<dbReference type="Gene3D" id="2.160.20.70">
    <property type="match status" value="1"/>
</dbReference>
<feature type="domain" description="Septum formation inhibitor MinC C-terminal" evidence="6">
    <location>
        <begin position="106"/>
        <end position="196"/>
    </location>
</feature>
<dbReference type="InterPro" id="IPR016098">
    <property type="entry name" value="CAP/MinC_C"/>
</dbReference>
<reference evidence="8 9" key="1">
    <citation type="journal article" date="2018" name="Int. J. Syst. Evol. Microbiol.">
        <title>Lactobacillus bambusae sp. nov., isolated from a traditional fermented Ma-bamboo shoots of Taiwan.</title>
        <authorList>
            <person name="Wang L.-T."/>
        </authorList>
    </citation>
    <scope>NUCLEOTIDE SEQUENCE [LARGE SCALE GENOMIC DNA]</scope>
    <source>
        <strain evidence="8 9">BS-W1</strain>
    </source>
</reference>
<dbReference type="GO" id="GO:0000917">
    <property type="term" value="P:division septum assembly"/>
    <property type="evidence" value="ECO:0007669"/>
    <property type="project" value="UniProtKB-KW"/>
</dbReference>
<keyword evidence="9" id="KW-1185">Reference proteome</keyword>
<evidence type="ECO:0000256" key="4">
    <source>
        <dbReference type="ARBA" id="ARBA00023306"/>
    </source>
</evidence>
<comment type="subunit">
    <text evidence="5">Interacts with MinD and FtsZ.</text>
</comment>
<dbReference type="InterPro" id="IPR005526">
    <property type="entry name" value="Septum_form_inhib_MinC_C"/>
</dbReference>
<keyword evidence="2 8" id="KW-0132">Cell division</keyword>